<keyword evidence="1" id="KW-0808">Transferase</keyword>
<organism evidence="9 10">
    <name type="scientific">Paenibacillus taichungensis</name>
    <dbReference type="NCBI Taxonomy" id="484184"/>
    <lineage>
        <taxon>Bacteria</taxon>
        <taxon>Bacillati</taxon>
        <taxon>Bacillota</taxon>
        <taxon>Bacilli</taxon>
        <taxon>Bacillales</taxon>
        <taxon>Paenibacillaceae</taxon>
        <taxon>Paenibacillus</taxon>
    </lineage>
</organism>
<dbReference type="RefSeq" id="WP_175381855.1">
    <property type="nucleotide sequence ID" value="NZ_CBCRYD010000030.1"/>
</dbReference>
<evidence type="ECO:0000313" key="10">
    <source>
        <dbReference type="Proteomes" id="UP000577724"/>
    </source>
</evidence>
<feature type="domain" description="Reverse transcriptase" evidence="8">
    <location>
        <begin position="30"/>
        <end position="243"/>
    </location>
</feature>
<keyword evidence="3" id="KW-0479">Metal-binding</keyword>
<dbReference type="InterPro" id="IPR000477">
    <property type="entry name" value="RT_dom"/>
</dbReference>
<dbReference type="InterPro" id="IPR000123">
    <property type="entry name" value="Reverse_transcriptase_msDNA"/>
</dbReference>
<keyword evidence="5 9" id="KW-0695">RNA-directed DNA polymerase</keyword>
<evidence type="ECO:0000256" key="1">
    <source>
        <dbReference type="ARBA" id="ARBA00022679"/>
    </source>
</evidence>
<evidence type="ECO:0000256" key="6">
    <source>
        <dbReference type="ARBA" id="ARBA00023118"/>
    </source>
</evidence>
<dbReference type="PROSITE" id="PS50878">
    <property type="entry name" value="RT_POL"/>
    <property type="match status" value="1"/>
</dbReference>
<keyword evidence="10" id="KW-1185">Reference proteome</keyword>
<dbReference type="Pfam" id="PF00078">
    <property type="entry name" value="RVT_1"/>
    <property type="match status" value="1"/>
</dbReference>
<reference evidence="9 10" key="1">
    <citation type="submission" date="2020-05" db="EMBL/GenBank/DDBJ databases">
        <title>Genome Sequencing of Type Strains.</title>
        <authorList>
            <person name="Lemaire J.F."/>
            <person name="Inderbitzin P."/>
            <person name="Gregorio O.A."/>
            <person name="Collins S.B."/>
            <person name="Wespe N."/>
            <person name="Knight-Connoni V."/>
        </authorList>
    </citation>
    <scope>NUCLEOTIDE SEQUENCE [LARGE SCALE GENOMIC DNA]</scope>
    <source>
        <strain evidence="9 10">DSM 19942</strain>
    </source>
</reference>
<comment type="caution">
    <text evidence="9">The sequence shown here is derived from an EMBL/GenBank/DDBJ whole genome shotgun (WGS) entry which is preliminary data.</text>
</comment>
<dbReference type="InterPro" id="IPR043502">
    <property type="entry name" value="DNA/RNA_pol_sf"/>
</dbReference>
<dbReference type="EMBL" id="JABMCC010000107">
    <property type="protein sequence ID" value="NUU54921.1"/>
    <property type="molecule type" value="Genomic_DNA"/>
</dbReference>
<keyword evidence="6" id="KW-0051">Antiviral defense</keyword>
<keyword evidence="4" id="KW-0460">Magnesium</keyword>
<evidence type="ECO:0000256" key="4">
    <source>
        <dbReference type="ARBA" id="ARBA00022842"/>
    </source>
</evidence>
<dbReference type="SUPFAM" id="SSF56672">
    <property type="entry name" value="DNA/RNA polymerases"/>
    <property type="match status" value="1"/>
</dbReference>
<accession>A0ABX2MLI7</accession>
<dbReference type="Proteomes" id="UP000577724">
    <property type="component" value="Unassembled WGS sequence"/>
</dbReference>
<dbReference type="CDD" id="cd03487">
    <property type="entry name" value="RT_Bac_retron_II"/>
    <property type="match status" value="1"/>
</dbReference>
<comment type="similarity">
    <text evidence="7">Belongs to the bacterial reverse transcriptase family.</text>
</comment>
<dbReference type="GO" id="GO:0003964">
    <property type="term" value="F:RNA-directed DNA polymerase activity"/>
    <property type="evidence" value="ECO:0007669"/>
    <property type="project" value="UniProtKB-KW"/>
</dbReference>
<gene>
    <name evidence="9" type="ORF">HP548_12625</name>
</gene>
<evidence type="ECO:0000256" key="3">
    <source>
        <dbReference type="ARBA" id="ARBA00022723"/>
    </source>
</evidence>
<proteinExistence type="inferred from homology"/>
<evidence type="ECO:0000313" key="9">
    <source>
        <dbReference type="EMBL" id="NUU54921.1"/>
    </source>
</evidence>
<protein>
    <submittedName>
        <fullName evidence="9">RNA-directed DNA polymerase</fullName>
    </submittedName>
</protein>
<dbReference type="PRINTS" id="PR00866">
    <property type="entry name" value="RNADNAPOLMS"/>
</dbReference>
<keyword evidence="2" id="KW-0548">Nucleotidyltransferase</keyword>
<evidence type="ECO:0000259" key="8">
    <source>
        <dbReference type="PROSITE" id="PS50878"/>
    </source>
</evidence>
<dbReference type="GeneID" id="97131561"/>
<evidence type="ECO:0000256" key="2">
    <source>
        <dbReference type="ARBA" id="ARBA00022695"/>
    </source>
</evidence>
<evidence type="ECO:0000256" key="5">
    <source>
        <dbReference type="ARBA" id="ARBA00022918"/>
    </source>
</evidence>
<evidence type="ECO:0000256" key="7">
    <source>
        <dbReference type="ARBA" id="ARBA00034120"/>
    </source>
</evidence>
<sequence length="315" mass="36627">MARIVKRYRLDQCALYKLKSKKKLAHYLNVDYETFKETGELIHYSAFSLKAEGKKDRSITAPNSKLKSLQKRVHKLLLKIERPEWLISGERGKSYIDNGKMHQKCNYALCMDIRSFYTNTKREYVFRFFIEEMLMSKDTAKIVTDILTFKDSIPTGSPASQLIAYYGYHRMFQEIESISTNKYGCVFSLYVDDMTFSSEKPFQMKGLRNEIDIILRKYGHKPSYKKTKYYSRNKAKPITGTTVSSKHELLIPNSLQLKIIRGAELILEKPQELSRAQLASFRGQVQAARIIQKRAFPELNKLAEEMLSNPLKIPT</sequence>
<name>A0ABX2MLI7_9BACL</name>